<dbReference type="EMBL" id="GBRH01229687">
    <property type="protein sequence ID" value="JAD68208.1"/>
    <property type="molecule type" value="Transcribed_RNA"/>
</dbReference>
<organism evidence="1">
    <name type="scientific">Arundo donax</name>
    <name type="common">Giant reed</name>
    <name type="synonym">Donax arundinaceus</name>
    <dbReference type="NCBI Taxonomy" id="35708"/>
    <lineage>
        <taxon>Eukaryota</taxon>
        <taxon>Viridiplantae</taxon>
        <taxon>Streptophyta</taxon>
        <taxon>Embryophyta</taxon>
        <taxon>Tracheophyta</taxon>
        <taxon>Spermatophyta</taxon>
        <taxon>Magnoliopsida</taxon>
        <taxon>Liliopsida</taxon>
        <taxon>Poales</taxon>
        <taxon>Poaceae</taxon>
        <taxon>PACMAD clade</taxon>
        <taxon>Arundinoideae</taxon>
        <taxon>Arundineae</taxon>
        <taxon>Arundo</taxon>
    </lineage>
</organism>
<reference evidence="1" key="1">
    <citation type="submission" date="2014-09" db="EMBL/GenBank/DDBJ databases">
        <authorList>
            <person name="Magalhaes I.L.F."/>
            <person name="Oliveira U."/>
            <person name="Santos F.R."/>
            <person name="Vidigal T.H.D.A."/>
            <person name="Brescovit A.D."/>
            <person name="Santos A.J."/>
        </authorList>
    </citation>
    <scope>NUCLEOTIDE SEQUENCE</scope>
    <source>
        <tissue evidence="1">Shoot tissue taken approximately 20 cm above the soil surface</tissue>
    </source>
</reference>
<dbReference type="AlphaFoldDB" id="A0A0A9C177"/>
<protein>
    <submittedName>
        <fullName evidence="1">Uncharacterized protein</fullName>
    </submittedName>
</protein>
<sequence length="28" mass="3160">MEWSIPQRANAKLFSFAKNVNIISSLHG</sequence>
<evidence type="ECO:0000313" key="1">
    <source>
        <dbReference type="EMBL" id="JAD68208.1"/>
    </source>
</evidence>
<reference evidence="1" key="2">
    <citation type="journal article" date="2015" name="Data Brief">
        <title>Shoot transcriptome of the giant reed, Arundo donax.</title>
        <authorList>
            <person name="Barrero R.A."/>
            <person name="Guerrero F.D."/>
            <person name="Moolhuijzen P."/>
            <person name="Goolsby J.A."/>
            <person name="Tidwell J."/>
            <person name="Bellgard S.E."/>
            <person name="Bellgard M.I."/>
        </authorList>
    </citation>
    <scope>NUCLEOTIDE SEQUENCE</scope>
    <source>
        <tissue evidence="1">Shoot tissue taken approximately 20 cm above the soil surface</tissue>
    </source>
</reference>
<accession>A0A0A9C177</accession>
<name>A0A0A9C177_ARUDO</name>
<proteinExistence type="predicted"/>